<gene>
    <name evidence="1" type="ORF">KGM_203102</name>
</gene>
<dbReference type="EMBL" id="AGBW02010498">
    <property type="protein sequence ID" value="OWR48382.1"/>
    <property type="molecule type" value="Genomic_DNA"/>
</dbReference>
<keyword evidence="2" id="KW-1185">Reference proteome</keyword>
<organism evidence="1 2">
    <name type="scientific">Danaus plexippus plexippus</name>
    <dbReference type="NCBI Taxonomy" id="278856"/>
    <lineage>
        <taxon>Eukaryota</taxon>
        <taxon>Metazoa</taxon>
        <taxon>Ecdysozoa</taxon>
        <taxon>Arthropoda</taxon>
        <taxon>Hexapoda</taxon>
        <taxon>Insecta</taxon>
        <taxon>Pterygota</taxon>
        <taxon>Neoptera</taxon>
        <taxon>Endopterygota</taxon>
        <taxon>Lepidoptera</taxon>
        <taxon>Glossata</taxon>
        <taxon>Ditrysia</taxon>
        <taxon>Papilionoidea</taxon>
        <taxon>Nymphalidae</taxon>
        <taxon>Danainae</taxon>
        <taxon>Danaini</taxon>
        <taxon>Danaina</taxon>
        <taxon>Danaus</taxon>
        <taxon>Danaus</taxon>
    </lineage>
</organism>
<proteinExistence type="predicted"/>
<evidence type="ECO:0000313" key="2">
    <source>
        <dbReference type="Proteomes" id="UP000007151"/>
    </source>
</evidence>
<reference evidence="1 2" key="1">
    <citation type="journal article" date="2011" name="Cell">
        <title>The monarch butterfly genome yields insights into long-distance migration.</title>
        <authorList>
            <person name="Zhan S."/>
            <person name="Merlin C."/>
            <person name="Boore J.L."/>
            <person name="Reppert S.M."/>
        </authorList>
    </citation>
    <scope>NUCLEOTIDE SEQUENCE [LARGE SCALE GENOMIC DNA]</scope>
    <source>
        <strain evidence="1">F-2</strain>
    </source>
</reference>
<comment type="caution">
    <text evidence="1">The sequence shown here is derived from an EMBL/GenBank/DDBJ whole genome shotgun (WGS) entry which is preliminary data.</text>
</comment>
<name>A0A212F3T9_DANPL</name>
<sequence length="14" mass="1436">MAVAHAQPLGSVRV</sequence>
<dbReference type="KEGG" id="dpl:KGM_203102"/>
<protein>
    <submittedName>
        <fullName evidence="1">Uncharacterized protein</fullName>
    </submittedName>
</protein>
<dbReference type="Proteomes" id="UP000007151">
    <property type="component" value="Unassembled WGS sequence"/>
</dbReference>
<accession>A0A212F3T9</accession>
<dbReference type="InParanoid" id="A0A212F3T9"/>
<evidence type="ECO:0000313" key="1">
    <source>
        <dbReference type="EMBL" id="OWR48382.1"/>
    </source>
</evidence>